<reference evidence="1" key="1">
    <citation type="submission" date="2020-05" db="EMBL/GenBank/DDBJ databases">
        <authorList>
            <person name="Chiriac C."/>
            <person name="Salcher M."/>
            <person name="Ghai R."/>
            <person name="Kavagutti S V."/>
        </authorList>
    </citation>
    <scope>NUCLEOTIDE SEQUENCE</scope>
</reference>
<dbReference type="EMBL" id="CAFBLM010000089">
    <property type="protein sequence ID" value="CAB4880433.1"/>
    <property type="molecule type" value="Genomic_DNA"/>
</dbReference>
<protein>
    <submittedName>
        <fullName evidence="1">Unannotated protein</fullName>
    </submittedName>
</protein>
<sequence>MALASTSARRPRYLRITAFIAAILALSLLSTACSKKSNGVSGSGTSGSGSAAGLDDASPGVTATTIKIGYLYTSLGKVSASLGFKQADYGDVPAQINAVVNYVNANGGLGGRQIIADIKPYEGSLDAPDYAESFCNAFTQDDQVFAVVFEGQLQNNVRPCYSARKTIMVDQGLLAKDAQEFAKFAPYLWSPTFPEYGSYLKAELQSLQTQGWLTGAKGVSIIGIDSDVARRQIEQTVIPFLATAGITNTKTFFIDTSNVGTLGAGSSTALTGTKTAGLDRVIVIGGARILPIAVSSSEANDLNPGTKWAVSSYDSPLFLEDNPDSEVISTLDGMTGFGFIPAGDIRDDPSLPFPNPANPAEVKCDQIIDNAGAEPKPPIRPNYKAGFQYCDGTFFLKGVIDKAPKNLTAANFRDAAFSLGNSYQSSLSFGGSYSQGNYAYTTIGRAMAYDQTCVNPFTITASTKGKGCFRYQGGDVNFALNQTGG</sequence>
<dbReference type="SUPFAM" id="SSF53822">
    <property type="entry name" value="Periplasmic binding protein-like I"/>
    <property type="match status" value="1"/>
</dbReference>
<dbReference type="InterPro" id="IPR028082">
    <property type="entry name" value="Peripla_BP_I"/>
</dbReference>
<dbReference type="Gene3D" id="3.40.50.2300">
    <property type="match status" value="2"/>
</dbReference>
<name>A0A6J7ELE6_9ZZZZ</name>
<dbReference type="AlphaFoldDB" id="A0A6J7ELE6"/>
<evidence type="ECO:0000313" key="1">
    <source>
        <dbReference type="EMBL" id="CAB4880433.1"/>
    </source>
</evidence>
<accession>A0A6J7ELE6</accession>
<gene>
    <name evidence="1" type="ORF">UFOPK3401_01395</name>
</gene>
<proteinExistence type="predicted"/>
<organism evidence="1">
    <name type="scientific">freshwater metagenome</name>
    <dbReference type="NCBI Taxonomy" id="449393"/>
    <lineage>
        <taxon>unclassified sequences</taxon>
        <taxon>metagenomes</taxon>
        <taxon>ecological metagenomes</taxon>
    </lineage>
</organism>